<organism evidence="5 6">
    <name type="scientific">Fasciolopsis buskii</name>
    <dbReference type="NCBI Taxonomy" id="27845"/>
    <lineage>
        <taxon>Eukaryota</taxon>
        <taxon>Metazoa</taxon>
        <taxon>Spiralia</taxon>
        <taxon>Lophotrochozoa</taxon>
        <taxon>Platyhelminthes</taxon>
        <taxon>Trematoda</taxon>
        <taxon>Digenea</taxon>
        <taxon>Plagiorchiida</taxon>
        <taxon>Echinostomata</taxon>
        <taxon>Echinostomatoidea</taxon>
        <taxon>Fasciolidae</taxon>
        <taxon>Fasciolopsis</taxon>
    </lineage>
</organism>
<dbReference type="Pfam" id="PF00406">
    <property type="entry name" value="ADK"/>
    <property type="match status" value="1"/>
</dbReference>
<evidence type="ECO:0000313" key="5">
    <source>
        <dbReference type="EMBL" id="KAA0188150.1"/>
    </source>
</evidence>
<dbReference type="OrthoDB" id="522106at2759"/>
<dbReference type="CDD" id="cd01428">
    <property type="entry name" value="ADK"/>
    <property type="match status" value="1"/>
</dbReference>
<dbReference type="PRINTS" id="PR00094">
    <property type="entry name" value="ADENYLTKNASE"/>
</dbReference>
<dbReference type="InterPro" id="IPR027417">
    <property type="entry name" value="P-loop_NTPase"/>
</dbReference>
<dbReference type="EMBL" id="LUCM01008605">
    <property type="protein sequence ID" value="KAA0188150.1"/>
    <property type="molecule type" value="Genomic_DNA"/>
</dbReference>
<keyword evidence="1 4" id="KW-0808">Transferase</keyword>
<name>A0A8E0RUJ3_9TREM</name>
<evidence type="ECO:0000313" key="6">
    <source>
        <dbReference type="Proteomes" id="UP000728185"/>
    </source>
</evidence>
<accession>A0A8E0RUJ3</accession>
<reference evidence="5" key="1">
    <citation type="submission" date="2019-05" db="EMBL/GenBank/DDBJ databases">
        <title>Annotation for the trematode Fasciolopsis buski.</title>
        <authorList>
            <person name="Choi Y.-J."/>
        </authorList>
    </citation>
    <scope>NUCLEOTIDE SEQUENCE</scope>
    <source>
        <strain evidence="5">HT</strain>
        <tissue evidence="5">Whole worm</tissue>
    </source>
</reference>
<dbReference type="GO" id="GO:0006139">
    <property type="term" value="P:nucleobase-containing compound metabolic process"/>
    <property type="evidence" value="ECO:0007669"/>
    <property type="project" value="InterPro"/>
</dbReference>
<gene>
    <name evidence="5" type="ORF">FBUS_05990</name>
</gene>
<feature type="non-terminal residue" evidence="5">
    <location>
        <position position="368"/>
    </location>
</feature>
<evidence type="ECO:0000256" key="3">
    <source>
        <dbReference type="ARBA" id="ARBA00022777"/>
    </source>
</evidence>
<dbReference type="Proteomes" id="UP000728185">
    <property type="component" value="Unassembled WGS sequence"/>
</dbReference>
<keyword evidence="3 4" id="KW-0418">Kinase</keyword>
<protein>
    <submittedName>
        <fullName evidence="5">Adenylate kinase 8</fullName>
    </submittedName>
</protein>
<evidence type="ECO:0000256" key="2">
    <source>
        <dbReference type="ARBA" id="ARBA00022741"/>
    </source>
</evidence>
<evidence type="ECO:0000256" key="4">
    <source>
        <dbReference type="RuleBase" id="RU003330"/>
    </source>
</evidence>
<sequence>EATPTQITEALKVRLKQPDCATNGYILVGFPINEAQAKAMRWEGIFPDYAVFLQAPTGTLIDRAAGIRMDTETKKVYHLITNPPPDIKTEQRLVPMPCFAPEKVKETIEQYNRDAVLLREIYAPVARDVNCDQPVSEVYSAILNYITQPPRDLGLRTPRVILLGFIGSGRKTQAKMLSQKYGLIPIDCGLLIRTEIANGSLLGKAMRSYVNKDIAVPDVILIEVIRNRLTQPDCTARGWILHGFPRTKQQAEMLDAEGLGPNRVIAMDISQMCAAERIIGRRIDPVSGVRFHLAYRPNEDANVSERSLQHPNDEDCVVGSKLAWYAAHRDELLAHYQSMLIHVHAHLDAHTVFEEIEAGIVNPLPTCV</sequence>
<comment type="similarity">
    <text evidence="4">Belongs to the adenylate kinase family.</text>
</comment>
<dbReference type="InterPro" id="IPR000850">
    <property type="entry name" value="Adenylat/UMP-CMP_kin"/>
</dbReference>
<dbReference type="PANTHER" id="PTHR23359">
    <property type="entry name" value="NUCLEOTIDE KINASE"/>
    <property type="match status" value="1"/>
</dbReference>
<evidence type="ECO:0000256" key="1">
    <source>
        <dbReference type="ARBA" id="ARBA00022679"/>
    </source>
</evidence>
<keyword evidence="6" id="KW-1185">Reference proteome</keyword>
<keyword evidence="2" id="KW-0547">Nucleotide-binding</keyword>
<comment type="caution">
    <text evidence="5">The sequence shown here is derived from an EMBL/GenBank/DDBJ whole genome shotgun (WGS) entry which is preliminary data.</text>
</comment>
<dbReference type="AlphaFoldDB" id="A0A8E0RUJ3"/>
<dbReference type="Gene3D" id="3.40.50.300">
    <property type="entry name" value="P-loop containing nucleotide triphosphate hydrolases"/>
    <property type="match status" value="2"/>
</dbReference>
<proteinExistence type="inferred from homology"/>
<dbReference type="GO" id="GO:0019205">
    <property type="term" value="F:nucleobase-containing compound kinase activity"/>
    <property type="evidence" value="ECO:0007669"/>
    <property type="project" value="InterPro"/>
</dbReference>
<dbReference type="GO" id="GO:0005524">
    <property type="term" value="F:ATP binding"/>
    <property type="evidence" value="ECO:0007669"/>
    <property type="project" value="InterPro"/>
</dbReference>
<dbReference type="HAMAP" id="MF_00235">
    <property type="entry name" value="Adenylate_kinase_Adk"/>
    <property type="match status" value="1"/>
</dbReference>
<dbReference type="SUPFAM" id="SSF52540">
    <property type="entry name" value="P-loop containing nucleoside triphosphate hydrolases"/>
    <property type="match status" value="2"/>
</dbReference>